<dbReference type="InterPro" id="IPR027417">
    <property type="entry name" value="P-loop_NTPase"/>
</dbReference>
<dbReference type="GO" id="GO:0016887">
    <property type="term" value="F:ATP hydrolysis activity"/>
    <property type="evidence" value="ECO:0007669"/>
    <property type="project" value="InterPro"/>
</dbReference>
<keyword evidence="5 7" id="KW-0067">ATP-binding</keyword>
<evidence type="ECO:0000313" key="8">
    <source>
        <dbReference type="Proteomes" id="UP000524450"/>
    </source>
</evidence>
<dbReference type="FunFam" id="3.40.50.300:FF:000020">
    <property type="entry name" value="Amino acid ABC transporter ATP-binding component"/>
    <property type="match status" value="1"/>
</dbReference>
<evidence type="ECO:0000256" key="5">
    <source>
        <dbReference type="ARBA" id="ARBA00022840"/>
    </source>
</evidence>
<dbReference type="Pfam" id="PF00005">
    <property type="entry name" value="ABC_tran"/>
    <property type="match status" value="1"/>
</dbReference>
<keyword evidence="3" id="KW-0472">Membrane</keyword>
<dbReference type="InterPro" id="IPR003593">
    <property type="entry name" value="AAA+_ATPase"/>
</dbReference>
<protein>
    <submittedName>
        <fullName evidence="7">Polar amino acid transport system ATP-binding protein</fullName>
    </submittedName>
</protein>
<dbReference type="EMBL" id="JACIFZ010000012">
    <property type="protein sequence ID" value="MBB4225464.1"/>
    <property type="molecule type" value="Genomic_DNA"/>
</dbReference>
<evidence type="ECO:0000256" key="2">
    <source>
        <dbReference type="ARBA" id="ARBA00022448"/>
    </source>
</evidence>
<evidence type="ECO:0000313" key="7">
    <source>
        <dbReference type="EMBL" id="MBB4225464.1"/>
    </source>
</evidence>
<dbReference type="SMART" id="SM00382">
    <property type="entry name" value="AAA"/>
    <property type="match status" value="1"/>
</dbReference>
<dbReference type="InterPro" id="IPR050086">
    <property type="entry name" value="MetN_ABC_transporter-like"/>
</dbReference>
<dbReference type="PIRSF" id="PIRSF039085">
    <property type="entry name" value="ABC_ATPase_HisP"/>
    <property type="match status" value="1"/>
</dbReference>
<dbReference type="CDD" id="cd03262">
    <property type="entry name" value="ABC_HisP_GlnQ"/>
    <property type="match status" value="1"/>
</dbReference>
<gene>
    <name evidence="7" type="ORF">GGD71_006275</name>
</gene>
<dbReference type="GO" id="GO:0005524">
    <property type="term" value="F:ATP binding"/>
    <property type="evidence" value="ECO:0007669"/>
    <property type="project" value="UniProtKB-KW"/>
</dbReference>
<dbReference type="PROSITE" id="PS00211">
    <property type="entry name" value="ABC_TRANSPORTER_1"/>
    <property type="match status" value="1"/>
</dbReference>
<evidence type="ECO:0000256" key="4">
    <source>
        <dbReference type="ARBA" id="ARBA00022741"/>
    </source>
</evidence>
<organism evidence="7 8">
    <name type="scientific">Variovorax guangxiensis</name>
    <dbReference type="NCBI Taxonomy" id="1775474"/>
    <lineage>
        <taxon>Bacteria</taxon>
        <taxon>Pseudomonadati</taxon>
        <taxon>Pseudomonadota</taxon>
        <taxon>Betaproteobacteria</taxon>
        <taxon>Burkholderiales</taxon>
        <taxon>Comamonadaceae</taxon>
        <taxon>Variovorax</taxon>
    </lineage>
</organism>
<evidence type="ECO:0000256" key="3">
    <source>
        <dbReference type="ARBA" id="ARBA00022475"/>
    </source>
</evidence>
<evidence type="ECO:0000259" key="6">
    <source>
        <dbReference type="PROSITE" id="PS50893"/>
    </source>
</evidence>
<name>A0A840FYY4_9BURK</name>
<dbReference type="PANTHER" id="PTHR43166">
    <property type="entry name" value="AMINO ACID IMPORT ATP-BINDING PROTEIN"/>
    <property type="match status" value="1"/>
</dbReference>
<comment type="caution">
    <text evidence="7">The sequence shown here is derived from an EMBL/GenBank/DDBJ whole genome shotgun (WGS) entry which is preliminary data.</text>
</comment>
<dbReference type="InterPro" id="IPR017871">
    <property type="entry name" value="ABC_transporter-like_CS"/>
</dbReference>
<dbReference type="PANTHER" id="PTHR43166:SF4">
    <property type="entry name" value="PHOSPHONATES IMPORT ATP-BINDING PROTEIN PHNC"/>
    <property type="match status" value="1"/>
</dbReference>
<dbReference type="GO" id="GO:0015424">
    <property type="term" value="F:ABC-type amino acid transporter activity"/>
    <property type="evidence" value="ECO:0007669"/>
    <property type="project" value="InterPro"/>
</dbReference>
<dbReference type="Proteomes" id="UP000524450">
    <property type="component" value="Unassembled WGS sequence"/>
</dbReference>
<dbReference type="PROSITE" id="PS50893">
    <property type="entry name" value="ABC_TRANSPORTER_2"/>
    <property type="match status" value="1"/>
</dbReference>
<dbReference type="Gene3D" id="3.40.50.300">
    <property type="entry name" value="P-loop containing nucleotide triphosphate hydrolases"/>
    <property type="match status" value="1"/>
</dbReference>
<evidence type="ECO:0000256" key="1">
    <source>
        <dbReference type="ARBA" id="ARBA00005417"/>
    </source>
</evidence>
<keyword evidence="2" id="KW-0813">Transport</keyword>
<keyword evidence="4" id="KW-0547">Nucleotide-binding</keyword>
<dbReference type="InterPro" id="IPR030679">
    <property type="entry name" value="ABC_ATPase_HisP-typ"/>
</dbReference>
<reference evidence="7 8" key="1">
    <citation type="submission" date="2020-08" db="EMBL/GenBank/DDBJ databases">
        <title>Genomic Encyclopedia of Type Strains, Phase IV (KMG-V): Genome sequencing to study the core and pangenomes of soil and plant-associated prokaryotes.</title>
        <authorList>
            <person name="Whitman W."/>
        </authorList>
    </citation>
    <scope>NUCLEOTIDE SEQUENCE [LARGE SCALE GENOMIC DNA]</scope>
    <source>
        <strain evidence="7 8">34/80</strain>
    </source>
</reference>
<dbReference type="AlphaFoldDB" id="A0A840FYY4"/>
<accession>A0A840FYY4</accession>
<dbReference type="InterPro" id="IPR003439">
    <property type="entry name" value="ABC_transporter-like_ATP-bd"/>
</dbReference>
<comment type="similarity">
    <text evidence="1">Belongs to the ABC transporter superfamily.</text>
</comment>
<feature type="domain" description="ABC transporter" evidence="6">
    <location>
        <begin position="19"/>
        <end position="255"/>
    </location>
</feature>
<sequence>MTMTTPAPHTSPARDDTMILFSNINKWYGDYQALADINAEVKKGEVVVVCGPSGSGKSTLIRTVNRLEEVKSGQLLFDGHDIHAPMGGAALNKLRSRIGFVFQSFNLFPHLSVMENIMLSPMRVLGVKRADAKAKAGQLLERVGLSNKAGAYPAQLSGGQQQRVAIARALAMEPPAMLFDEPTSALDPEMVGEVLSVMRALAHDGMTMMCVTHEMNFAREVADRVWFMDAGRILEKADPATFFGSPQHPRAQRFLSDLRAH</sequence>
<proteinExistence type="inferred from homology"/>
<keyword evidence="3" id="KW-1003">Cell membrane</keyword>
<dbReference type="SUPFAM" id="SSF52540">
    <property type="entry name" value="P-loop containing nucleoside triphosphate hydrolases"/>
    <property type="match status" value="1"/>
</dbReference>